<comment type="caution">
    <text evidence="2">The sequence shown here is derived from an EMBL/GenBank/DDBJ whole genome shotgun (WGS) entry which is preliminary data.</text>
</comment>
<organism evidence="2 3">
    <name type="scientific">Chitinophaga silvatica</name>
    <dbReference type="NCBI Taxonomy" id="2282649"/>
    <lineage>
        <taxon>Bacteria</taxon>
        <taxon>Pseudomonadati</taxon>
        <taxon>Bacteroidota</taxon>
        <taxon>Chitinophagia</taxon>
        <taxon>Chitinophagales</taxon>
        <taxon>Chitinophagaceae</taxon>
        <taxon>Chitinophaga</taxon>
    </lineage>
</organism>
<reference evidence="2 3" key="1">
    <citation type="submission" date="2018-07" db="EMBL/GenBank/DDBJ databases">
        <title>Chitinophaga K2CV101002-2 sp. nov., isolated from a monsoon evergreen broad-leaved forest soil.</title>
        <authorList>
            <person name="Lv Y."/>
        </authorList>
    </citation>
    <scope>NUCLEOTIDE SEQUENCE [LARGE SCALE GENOMIC DNA]</scope>
    <source>
        <strain evidence="2 3">GDMCC 1.1288</strain>
    </source>
</reference>
<gene>
    <name evidence="2" type="ORF">DVR12_16795</name>
</gene>
<feature type="chain" id="PRO_5017653435" evidence="1">
    <location>
        <begin position="22"/>
        <end position="680"/>
    </location>
</feature>
<keyword evidence="3" id="KW-1185">Reference proteome</keyword>
<protein>
    <submittedName>
        <fullName evidence="2">Helix-hairpin-helix domain-containing protein</fullName>
    </submittedName>
</protein>
<evidence type="ECO:0000256" key="1">
    <source>
        <dbReference type="SAM" id="SignalP"/>
    </source>
</evidence>
<evidence type="ECO:0000313" key="3">
    <source>
        <dbReference type="Proteomes" id="UP000260644"/>
    </source>
</evidence>
<dbReference type="Proteomes" id="UP000260644">
    <property type="component" value="Unassembled WGS sequence"/>
</dbReference>
<proteinExistence type="predicted"/>
<dbReference type="SUPFAM" id="SSF47781">
    <property type="entry name" value="RuvA domain 2-like"/>
    <property type="match status" value="1"/>
</dbReference>
<accession>A0A3E1Y7F5</accession>
<dbReference type="RefSeq" id="WP_116976956.1">
    <property type="nucleotide sequence ID" value="NZ_QPMM01000009.1"/>
</dbReference>
<dbReference type="AlphaFoldDB" id="A0A3E1Y7F5"/>
<feature type="signal peptide" evidence="1">
    <location>
        <begin position="1"/>
        <end position="21"/>
    </location>
</feature>
<evidence type="ECO:0000313" key="2">
    <source>
        <dbReference type="EMBL" id="RFS21007.1"/>
    </source>
</evidence>
<keyword evidence="1" id="KW-0732">Signal</keyword>
<dbReference type="InterPro" id="IPR010994">
    <property type="entry name" value="RuvA_2-like"/>
</dbReference>
<sequence length="680" mass="77483">MATSRKIIVVVMLLLSNQVFAQLPDEQSTAISNNLEFSNAANLQLEDDATWQTLNSYRRHALALNTAEEAELQALGLLTVLQIDNLLQYRSALGPLISLYELQAIPGFDMATIQKLLPYVSLNDQLGPQYSLHDYLQNGDHNLLLRYGRKPEKAKGYETHKYKGSPDKLFLRYRYSFPKYISAGVLMEKDPGEPWLVKSKIPMFDFYSVHVFLKNFHRLKALAVGDFTVNLGQGLLVWQSHAYQKGASAMLTKREGEILRPYTSAGEFNFFRGLGATCQLKNWSVTAFASLRFLDAAIDSTDIESIIAGNISTSGYHRTATELANRQNVRLLSIGGNIKYTAPRWHVGLNLVNQTFSPALLKVQRPYNKFDFTGSRLIGGSIDFAGYYKNVHFFGEAATNDNLKSAFMIGAITTIAPTVDLSLVYRSFDKEYHSLFTNSFGNGYQTANERGCYTAMAIRLSKRFTIESYSDIYYSPWLKYQKSAPSRGTDYSISGIYTPDKLTVYRLRYIYQTSQQNQAQEGNNIPALGTLTKMNLRFDIQKQLSKSFKIKGRIEYCQFYSMSVQHGGMCFLEAGKGINKVPFYITARIAYFKTENYDTRIYATESSVLYDNSVTQFYGTGWQFYMNLKWKVNRRITCWARFHQTRYPELQKVGSGNEEVNSNHITNIQFQLQYLLAKKN</sequence>
<dbReference type="EMBL" id="QPMM01000009">
    <property type="protein sequence ID" value="RFS21007.1"/>
    <property type="molecule type" value="Genomic_DNA"/>
</dbReference>
<dbReference type="OrthoDB" id="9766750at2"/>
<name>A0A3E1Y7F5_9BACT</name>